<dbReference type="Proteomes" id="UP000050783">
    <property type="component" value="Unassembled WGS sequence"/>
</dbReference>
<feature type="transmembrane region" description="Helical" evidence="5">
    <location>
        <begin position="131"/>
        <end position="152"/>
    </location>
</feature>
<gene>
    <name evidence="7" type="ORF">RUA4292_02664</name>
</gene>
<feature type="transmembrane region" description="Helical" evidence="5">
    <location>
        <begin position="33"/>
        <end position="52"/>
    </location>
</feature>
<keyword evidence="4 5" id="KW-0472">Membrane</keyword>
<feature type="transmembrane region" description="Helical" evidence="5">
    <location>
        <begin position="104"/>
        <end position="125"/>
    </location>
</feature>
<dbReference type="GO" id="GO:0016020">
    <property type="term" value="C:membrane"/>
    <property type="evidence" value="ECO:0007669"/>
    <property type="project" value="UniProtKB-SubCell"/>
</dbReference>
<protein>
    <submittedName>
        <fullName evidence="7">Yip1 domain protein</fullName>
    </submittedName>
</protein>
<dbReference type="GeneID" id="55493863"/>
<evidence type="ECO:0000256" key="4">
    <source>
        <dbReference type="ARBA" id="ARBA00023136"/>
    </source>
</evidence>
<keyword evidence="2 5" id="KW-0812">Transmembrane</keyword>
<evidence type="ECO:0000259" key="6">
    <source>
        <dbReference type="Pfam" id="PF04893"/>
    </source>
</evidence>
<dbReference type="RefSeq" id="WP_058277967.1">
    <property type="nucleotide sequence ID" value="NZ_CYPU01000039.1"/>
</dbReference>
<dbReference type="AlphaFoldDB" id="A0A0N7LQN1"/>
<evidence type="ECO:0000256" key="1">
    <source>
        <dbReference type="ARBA" id="ARBA00004141"/>
    </source>
</evidence>
<sequence length="188" mass="20210">MNPTGFVDLAILTLTHPAQAARRLLDMRPGREILWLSFFLAVVLNGLVQLGIDHLLPVPGDESVPPPTPVLLGLVRSAGAMLLSVGAFLFVGRFLGGRATFDDILTLTIWLQYLQIAAMVITLVITIVLPFLMLMFLLATAIISLYVTLHFLNEAHQFGSLAKSFGVIVLSALIAVPFVLALTPGGPV</sequence>
<evidence type="ECO:0000256" key="2">
    <source>
        <dbReference type="ARBA" id="ARBA00022692"/>
    </source>
</evidence>
<comment type="subcellular location">
    <subcellularLocation>
        <location evidence="1">Membrane</location>
        <topology evidence="1">Multi-pass membrane protein</topology>
    </subcellularLocation>
</comment>
<feature type="domain" description="Yip1" evidence="6">
    <location>
        <begin position="13"/>
        <end position="179"/>
    </location>
</feature>
<dbReference type="EMBL" id="CYPU01000039">
    <property type="protein sequence ID" value="CUH48484.1"/>
    <property type="molecule type" value="Genomic_DNA"/>
</dbReference>
<accession>A0A0N7LQN1</accession>
<feature type="transmembrane region" description="Helical" evidence="5">
    <location>
        <begin position="164"/>
        <end position="183"/>
    </location>
</feature>
<evidence type="ECO:0000256" key="5">
    <source>
        <dbReference type="SAM" id="Phobius"/>
    </source>
</evidence>
<organism evidence="7 8">
    <name type="scientific">Ruegeria atlantica</name>
    <dbReference type="NCBI Taxonomy" id="81569"/>
    <lineage>
        <taxon>Bacteria</taxon>
        <taxon>Pseudomonadati</taxon>
        <taxon>Pseudomonadota</taxon>
        <taxon>Alphaproteobacteria</taxon>
        <taxon>Rhodobacterales</taxon>
        <taxon>Roseobacteraceae</taxon>
        <taxon>Ruegeria</taxon>
    </lineage>
</organism>
<evidence type="ECO:0000256" key="3">
    <source>
        <dbReference type="ARBA" id="ARBA00022989"/>
    </source>
</evidence>
<evidence type="ECO:0000313" key="7">
    <source>
        <dbReference type="EMBL" id="CUH48484.1"/>
    </source>
</evidence>
<dbReference type="Pfam" id="PF04893">
    <property type="entry name" value="Yip1"/>
    <property type="match status" value="1"/>
</dbReference>
<dbReference type="InterPro" id="IPR006977">
    <property type="entry name" value="Yip1_dom"/>
</dbReference>
<dbReference type="OrthoDB" id="7872013at2"/>
<dbReference type="STRING" id="81569.RUM4293_00450"/>
<feature type="transmembrane region" description="Helical" evidence="5">
    <location>
        <begin position="72"/>
        <end position="92"/>
    </location>
</feature>
<evidence type="ECO:0000313" key="8">
    <source>
        <dbReference type="Proteomes" id="UP000050783"/>
    </source>
</evidence>
<reference evidence="7 8" key="1">
    <citation type="submission" date="2015-09" db="EMBL/GenBank/DDBJ databases">
        <authorList>
            <consortium name="Swine Surveillance"/>
        </authorList>
    </citation>
    <scope>NUCLEOTIDE SEQUENCE [LARGE SCALE GENOMIC DNA]</scope>
    <source>
        <strain evidence="7 8">CECT 4292</strain>
    </source>
</reference>
<proteinExistence type="predicted"/>
<name>A0A0N7LQN1_9RHOB</name>
<keyword evidence="3 5" id="KW-1133">Transmembrane helix</keyword>